<evidence type="ECO:0000256" key="3">
    <source>
        <dbReference type="ARBA" id="ARBA00023199"/>
    </source>
</evidence>
<evidence type="ECO:0000256" key="2">
    <source>
        <dbReference type="ARBA" id="ARBA00022763"/>
    </source>
</evidence>
<dbReference type="GO" id="GO:0006281">
    <property type="term" value="P:DNA repair"/>
    <property type="evidence" value="ECO:0007669"/>
    <property type="project" value="UniProtKB-KW"/>
</dbReference>
<sequence>MYALVDCNSFYASCERLFRPELKDKAVVVLSNNDGCVVARSAEAKALGIKMAVPFFEVREFYERGQLQVFSSNYALYGDLSARVMTTLEELVPEVEVYSIDEAFLGLSGMRTEPDLTELGHKIIKRINHWIGIPVGVGIAETKTLAKLANYAAKHYPQTQGVVDLSKPGWRERLLKKTDVSEVWGVGRRTVEKLRAEDIYTAADLARADAETMRRRYSVVLERTILELRGIPCIGFDEQPNPKQQILCSRTFSHRLTCLQPMQEAIREYAVRAAEKLREEKRLTSSVSIYIRTNPNAKFEMKYANGATYPLPSPTNDSRVIMKIALRLLQGIYRDGYRYMKAGVILNALQPEDNYQADLFNPDLCTTKSLQLMKTLDQVNQRFHRGLSFAGQGQKQDWAMQRQHLSPRYTTSWRELKVVRA</sequence>
<dbReference type="GO" id="GO:0042276">
    <property type="term" value="P:error-prone translesion synthesis"/>
    <property type="evidence" value="ECO:0007669"/>
    <property type="project" value="TreeGrafter"/>
</dbReference>
<dbReference type="Gene3D" id="3.30.1490.100">
    <property type="entry name" value="DNA polymerase, Y-family, little finger domain"/>
    <property type="match status" value="1"/>
</dbReference>
<keyword evidence="5" id="KW-0742">SOS response</keyword>
<dbReference type="PANTHER" id="PTHR11076:SF34">
    <property type="entry name" value="PROTEIN UMUC"/>
    <property type="match status" value="1"/>
</dbReference>
<dbReference type="OrthoDB" id="9808813at2"/>
<dbReference type="Proteomes" id="UP000002171">
    <property type="component" value="Unassembled WGS sequence"/>
</dbReference>
<protein>
    <submittedName>
        <fullName evidence="7">DNA polymerase IV</fullName>
        <ecNumber evidence="7">2.7.7.7</ecNumber>
    </submittedName>
</protein>
<dbReference type="GO" id="GO:0009432">
    <property type="term" value="P:SOS response"/>
    <property type="evidence" value="ECO:0007669"/>
    <property type="project" value="UniProtKB-KW"/>
</dbReference>
<feature type="domain" description="UmuC" evidence="6">
    <location>
        <begin position="2"/>
        <end position="187"/>
    </location>
</feature>
<evidence type="ECO:0000256" key="5">
    <source>
        <dbReference type="ARBA" id="ARBA00023236"/>
    </source>
</evidence>
<dbReference type="GO" id="GO:0003684">
    <property type="term" value="F:damaged DNA binding"/>
    <property type="evidence" value="ECO:0007669"/>
    <property type="project" value="InterPro"/>
</dbReference>
<dbReference type="InterPro" id="IPR001126">
    <property type="entry name" value="UmuC"/>
</dbReference>
<dbReference type="InterPro" id="IPR025188">
    <property type="entry name" value="DUF4113"/>
</dbReference>
<dbReference type="SUPFAM" id="SSF56672">
    <property type="entry name" value="DNA/RNA polymerases"/>
    <property type="match status" value="1"/>
</dbReference>
<dbReference type="InterPro" id="IPR043502">
    <property type="entry name" value="DNA/RNA_pol_sf"/>
</dbReference>
<evidence type="ECO:0000259" key="6">
    <source>
        <dbReference type="PROSITE" id="PS50173"/>
    </source>
</evidence>
<dbReference type="Pfam" id="PF13438">
    <property type="entry name" value="DUF4113"/>
    <property type="match status" value="1"/>
</dbReference>
<keyword evidence="4" id="KW-0234">DNA repair</keyword>
<dbReference type="Gene3D" id="3.40.1170.60">
    <property type="match status" value="1"/>
</dbReference>
<dbReference type="Gene3D" id="1.10.150.20">
    <property type="entry name" value="5' to 3' exonuclease, C-terminal subdomain"/>
    <property type="match status" value="1"/>
</dbReference>
<dbReference type="Pfam" id="PF00817">
    <property type="entry name" value="IMS"/>
    <property type="match status" value="1"/>
</dbReference>
<dbReference type="RefSeq" id="WP_007021914.1">
    <property type="nucleotide sequence ID" value="NZ_CH724126.1"/>
</dbReference>
<reference evidence="7 8" key="1">
    <citation type="submission" date="2006-02" db="EMBL/GenBank/DDBJ databases">
        <authorList>
            <person name="Pinhassi J."/>
            <person name="Pedros-Alio C."/>
            <person name="Ferriera S."/>
            <person name="Johnson J."/>
            <person name="Kravitz S."/>
            <person name="Halpern A."/>
            <person name="Remington K."/>
            <person name="Beeson K."/>
            <person name="Tran B."/>
            <person name="Rogers Y.-H."/>
            <person name="Friedman R."/>
            <person name="Venter J.C."/>
        </authorList>
    </citation>
    <scope>NUCLEOTIDE SEQUENCE [LARGE SCALE GENOMIC DNA]</scope>
    <source>
        <strain evidence="7 8">MED92</strain>
    </source>
</reference>
<keyword evidence="2" id="KW-0227">DNA damage</keyword>
<dbReference type="GO" id="GO:0005829">
    <property type="term" value="C:cytosol"/>
    <property type="evidence" value="ECO:0007669"/>
    <property type="project" value="TreeGrafter"/>
</dbReference>
<dbReference type="InterPro" id="IPR050116">
    <property type="entry name" value="DNA_polymerase-Y"/>
</dbReference>
<dbReference type="GO" id="GO:0003887">
    <property type="term" value="F:DNA-directed DNA polymerase activity"/>
    <property type="evidence" value="ECO:0007669"/>
    <property type="project" value="UniProtKB-EC"/>
</dbReference>
<comment type="similarity">
    <text evidence="1">Belongs to the DNA polymerase type-Y family.</text>
</comment>
<keyword evidence="8" id="KW-1185">Reference proteome</keyword>
<keyword evidence="7" id="KW-0548">Nucleotidyltransferase</keyword>
<evidence type="ECO:0000256" key="4">
    <source>
        <dbReference type="ARBA" id="ARBA00023204"/>
    </source>
</evidence>
<dbReference type="InterPro" id="IPR036775">
    <property type="entry name" value="DNA_pol_Y-fam_lit_finger_sf"/>
</dbReference>
<dbReference type="CDD" id="cd01700">
    <property type="entry name" value="PolY_Pol_V_umuC"/>
    <property type="match status" value="1"/>
</dbReference>
<evidence type="ECO:0000256" key="1">
    <source>
        <dbReference type="ARBA" id="ARBA00010945"/>
    </source>
</evidence>
<dbReference type="Gene3D" id="3.30.70.270">
    <property type="match status" value="1"/>
</dbReference>
<dbReference type="InterPro" id="IPR043128">
    <property type="entry name" value="Rev_trsase/Diguanyl_cyclase"/>
</dbReference>
<dbReference type="NCBIfam" id="NF002955">
    <property type="entry name" value="PRK03609.1"/>
    <property type="match status" value="1"/>
</dbReference>
<dbReference type="SUPFAM" id="SSF100879">
    <property type="entry name" value="Lesion bypass DNA polymerase (Y-family), little finger domain"/>
    <property type="match status" value="1"/>
</dbReference>
<dbReference type="InterPro" id="IPR017961">
    <property type="entry name" value="DNA_pol_Y-fam_little_finger"/>
</dbReference>
<dbReference type="PANTHER" id="PTHR11076">
    <property type="entry name" value="DNA REPAIR POLYMERASE UMUC / TRANSFERASE FAMILY MEMBER"/>
    <property type="match status" value="1"/>
</dbReference>
<name>A0A7U8C968_NEPCE</name>
<gene>
    <name evidence="7" type="ORF">MED92_07251</name>
</gene>
<dbReference type="EC" id="2.7.7.7" evidence="7"/>
<proteinExistence type="inferred from homology"/>
<organism evidence="7 8">
    <name type="scientific">Neptuniibacter caesariensis</name>
    <dbReference type="NCBI Taxonomy" id="207954"/>
    <lineage>
        <taxon>Bacteria</taxon>
        <taxon>Pseudomonadati</taxon>
        <taxon>Pseudomonadota</taxon>
        <taxon>Gammaproteobacteria</taxon>
        <taxon>Oceanospirillales</taxon>
        <taxon>Oceanospirillaceae</taxon>
        <taxon>Neptuniibacter</taxon>
    </lineage>
</organism>
<keyword evidence="3" id="KW-0741">SOS mutagenesis</keyword>
<dbReference type="EMBL" id="AAOW01000001">
    <property type="protein sequence ID" value="EAR62896.1"/>
    <property type="molecule type" value="Genomic_DNA"/>
</dbReference>
<evidence type="ECO:0000313" key="7">
    <source>
        <dbReference type="EMBL" id="EAR62896.1"/>
    </source>
</evidence>
<dbReference type="Pfam" id="PF11799">
    <property type="entry name" value="IMS_C"/>
    <property type="match status" value="1"/>
</dbReference>
<dbReference type="PROSITE" id="PS50173">
    <property type="entry name" value="UMUC"/>
    <property type="match status" value="1"/>
</dbReference>
<comment type="caution">
    <text evidence="7">The sequence shown here is derived from an EMBL/GenBank/DDBJ whole genome shotgun (WGS) entry which is preliminary data.</text>
</comment>
<accession>A0A7U8C968</accession>
<evidence type="ECO:0000313" key="8">
    <source>
        <dbReference type="Proteomes" id="UP000002171"/>
    </source>
</evidence>
<keyword evidence="7" id="KW-0808">Transferase</keyword>
<dbReference type="AlphaFoldDB" id="A0A7U8C968"/>